<protein>
    <recommendedName>
        <fullName evidence="4">Transcription factor RfeG</fullName>
    </recommendedName>
</protein>
<evidence type="ECO:0000313" key="3">
    <source>
        <dbReference type="Proteomes" id="UP000272025"/>
    </source>
</evidence>
<dbReference type="STRING" id="1314773.A0A3N2Q4L2"/>
<feature type="compositionally biased region" description="Low complexity" evidence="1">
    <location>
        <begin position="197"/>
        <end position="209"/>
    </location>
</feature>
<evidence type="ECO:0000313" key="2">
    <source>
        <dbReference type="EMBL" id="ROT41637.1"/>
    </source>
</evidence>
<keyword evidence="3" id="KW-1185">Reference proteome</keyword>
<dbReference type="AlphaFoldDB" id="A0A3N2Q4L2"/>
<feature type="compositionally biased region" description="Basic residues" evidence="1">
    <location>
        <begin position="363"/>
        <end position="372"/>
    </location>
</feature>
<dbReference type="PANTHER" id="PTHR39609:SF1">
    <property type="entry name" value="RFEG"/>
    <property type="match status" value="1"/>
</dbReference>
<feature type="region of interest" description="Disordered" evidence="1">
    <location>
        <begin position="1"/>
        <end position="29"/>
    </location>
</feature>
<evidence type="ECO:0000256" key="1">
    <source>
        <dbReference type="SAM" id="MobiDB-lite"/>
    </source>
</evidence>
<accession>A0A3N2Q4L2</accession>
<organism evidence="2 3">
    <name type="scientific">Sodiomyces alkalinus (strain CBS 110278 / VKM F-3762 / F11)</name>
    <name type="common">Alkaliphilic filamentous fungus</name>
    <dbReference type="NCBI Taxonomy" id="1314773"/>
    <lineage>
        <taxon>Eukaryota</taxon>
        <taxon>Fungi</taxon>
        <taxon>Dikarya</taxon>
        <taxon>Ascomycota</taxon>
        <taxon>Pezizomycotina</taxon>
        <taxon>Sordariomycetes</taxon>
        <taxon>Hypocreomycetidae</taxon>
        <taxon>Glomerellales</taxon>
        <taxon>Plectosphaerellaceae</taxon>
        <taxon>Sodiomyces</taxon>
    </lineage>
</organism>
<proteinExistence type="predicted"/>
<feature type="compositionally biased region" description="Polar residues" evidence="1">
    <location>
        <begin position="118"/>
        <end position="127"/>
    </location>
</feature>
<dbReference type="PANTHER" id="PTHR39609">
    <property type="entry name" value="RFEG-RELATED"/>
    <property type="match status" value="1"/>
</dbReference>
<feature type="region of interest" description="Disordered" evidence="1">
    <location>
        <begin position="95"/>
        <end position="372"/>
    </location>
</feature>
<dbReference type="Proteomes" id="UP000272025">
    <property type="component" value="Unassembled WGS sequence"/>
</dbReference>
<dbReference type="EMBL" id="ML119052">
    <property type="protein sequence ID" value="ROT41637.1"/>
    <property type="molecule type" value="Genomic_DNA"/>
</dbReference>
<dbReference type="OrthoDB" id="4146887at2759"/>
<gene>
    <name evidence="2" type="ORF">SODALDRAFT_124490</name>
</gene>
<name>A0A3N2Q4L2_SODAK</name>
<feature type="compositionally biased region" description="Low complexity" evidence="1">
    <location>
        <begin position="179"/>
        <end position="190"/>
    </location>
</feature>
<sequence length="372" mass="39201">MSRPIRSSGAPQSSGGGAPAPTGRSNEYFVPRDGIDREVITADICRYLGNDALVRPGHYENPQTGQVVQGYYITAYRNLTTAMIEDLKADSARWEAERRQQAARNNAAGTFGPKGSNGLPSRRSNSPILGYRDSATHNARQHYGPTNDSPSYSDGRDPYDTPQYPGSHAPGYSGSTNAYGQTGPSGQPQYGSGGGYSYPPQGGAPAYPAQPDPRDPGYSASQGQGYGRGEPYTATAANSIPRGYTDPYGAPQGSSRVPATVPPPQGQSYMNSSQQSPAGYGSSGYGYPPPPQPSAYGASPVPPQESGYGRASPGGAGPGFNTASPQQQYEQAPNPRSSATPSNTQMAGSGPRRDRDSVDRHHPADRHRAPRR</sequence>
<evidence type="ECO:0008006" key="4">
    <source>
        <dbReference type="Google" id="ProtNLM"/>
    </source>
</evidence>
<feature type="compositionally biased region" description="Basic and acidic residues" evidence="1">
    <location>
        <begin position="351"/>
        <end position="362"/>
    </location>
</feature>
<reference evidence="2 3" key="1">
    <citation type="journal article" date="2018" name="Mol. Ecol.">
        <title>The obligate alkalophilic soda-lake fungus Sodiomyces alkalinus has shifted to a protein diet.</title>
        <authorList>
            <person name="Grum-Grzhimaylo A.A."/>
            <person name="Falkoski D.L."/>
            <person name="van den Heuvel J."/>
            <person name="Valero-Jimenez C.A."/>
            <person name="Min B."/>
            <person name="Choi I.G."/>
            <person name="Lipzen A."/>
            <person name="Daum C.G."/>
            <person name="Aanen D.K."/>
            <person name="Tsang A."/>
            <person name="Henrissat B."/>
            <person name="Bilanenko E.N."/>
            <person name="de Vries R.P."/>
            <person name="van Kan J.A.L."/>
            <person name="Grigoriev I.V."/>
            <person name="Debets A.J.M."/>
        </authorList>
    </citation>
    <scope>NUCLEOTIDE SEQUENCE [LARGE SCALE GENOMIC DNA]</scope>
    <source>
        <strain evidence="2 3">F11</strain>
    </source>
</reference>
<dbReference type="GeneID" id="39575130"/>
<dbReference type="RefSeq" id="XP_028469443.1">
    <property type="nucleotide sequence ID" value="XM_028606652.1"/>
</dbReference>
<feature type="compositionally biased region" description="Low complexity" evidence="1">
    <location>
        <begin position="7"/>
        <end position="25"/>
    </location>
</feature>
<feature type="compositionally biased region" description="Polar residues" evidence="1">
    <location>
        <begin position="321"/>
        <end position="347"/>
    </location>
</feature>